<evidence type="ECO:0000313" key="3">
    <source>
        <dbReference type="Proteomes" id="UP000815325"/>
    </source>
</evidence>
<keyword evidence="1" id="KW-0732">Signal</keyword>
<comment type="caution">
    <text evidence="2">The sequence shown here is derived from an EMBL/GenBank/DDBJ whole genome shotgun (WGS) entry which is preliminary data.</text>
</comment>
<keyword evidence="3" id="KW-1185">Reference proteome</keyword>
<sequence>MALSGRPLVQKALCLLVPLCVKTIFFQISGAFGRSVPASTKPWHSLADLLYKKPCACLCHCVKTIFFQTFRCLWALCLSMPKHDSLKRTSWFSTCWRWACLEESFRLPEKDTIKPYTITVPNIDRLNLDRMPGGDAQFELRKPREVDIRVWARSPGGDQEVGPFTENSAVELPSSIGSFDISMDIPPQPWVDNNAAAVVITPMFGPTPPPAPISPPLPPAPPISPNNTRRVVLSTSVLEDVESLDQLERILSRKSAAMVAALTGYQLDIPVGFRDYSVMEDCSAGSIEAMTTRLASILGVDASGVSVSCRYIGSNTVRRRRGLLQERTLLQGGLPHCKTSSTVAASAAGADAGADAANGGAAAATLPEI</sequence>
<evidence type="ECO:0000313" key="2">
    <source>
        <dbReference type="EMBL" id="KAF5843293.1"/>
    </source>
</evidence>
<reference evidence="2" key="1">
    <citation type="submission" date="2017-08" db="EMBL/GenBank/DDBJ databases">
        <authorList>
            <person name="Polle J.E."/>
            <person name="Barry K."/>
            <person name="Cushman J."/>
            <person name="Schmutz J."/>
            <person name="Tran D."/>
            <person name="Hathwaick L.T."/>
            <person name="Yim W.C."/>
            <person name="Jenkins J."/>
            <person name="Mckie-Krisberg Z.M."/>
            <person name="Prochnik S."/>
            <person name="Lindquist E."/>
            <person name="Dockter R.B."/>
            <person name="Adam C."/>
            <person name="Molina H."/>
            <person name="Bunkerborg J."/>
            <person name="Jin E."/>
            <person name="Buchheim M."/>
            <person name="Magnuson J."/>
        </authorList>
    </citation>
    <scope>NUCLEOTIDE SEQUENCE</scope>
    <source>
        <strain evidence="2">CCAP 19/18</strain>
    </source>
</reference>
<gene>
    <name evidence="2" type="ORF">DUNSADRAFT_95</name>
</gene>
<dbReference type="EMBL" id="MU069445">
    <property type="protein sequence ID" value="KAF5843293.1"/>
    <property type="molecule type" value="Genomic_DNA"/>
</dbReference>
<proteinExistence type="predicted"/>
<feature type="chain" id="PRO_5046616970" description="Encoded protein" evidence="1">
    <location>
        <begin position="34"/>
        <end position="369"/>
    </location>
</feature>
<protein>
    <recommendedName>
        <fullName evidence="4">Encoded protein</fullName>
    </recommendedName>
</protein>
<dbReference type="Proteomes" id="UP000815325">
    <property type="component" value="Unassembled WGS sequence"/>
</dbReference>
<feature type="signal peptide" evidence="1">
    <location>
        <begin position="1"/>
        <end position="33"/>
    </location>
</feature>
<name>A0ABQ7H8V9_DUNSA</name>
<organism evidence="2 3">
    <name type="scientific">Dunaliella salina</name>
    <name type="common">Green alga</name>
    <name type="synonym">Protococcus salinus</name>
    <dbReference type="NCBI Taxonomy" id="3046"/>
    <lineage>
        <taxon>Eukaryota</taxon>
        <taxon>Viridiplantae</taxon>
        <taxon>Chlorophyta</taxon>
        <taxon>core chlorophytes</taxon>
        <taxon>Chlorophyceae</taxon>
        <taxon>CS clade</taxon>
        <taxon>Chlamydomonadales</taxon>
        <taxon>Dunaliellaceae</taxon>
        <taxon>Dunaliella</taxon>
    </lineage>
</organism>
<accession>A0ABQ7H8V9</accession>
<evidence type="ECO:0000256" key="1">
    <source>
        <dbReference type="SAM" id="SignalP"/>
    </source>
</evidence>
<evidence type="ECO:0008006" key="4">
    <source>
        <dbReference type="Google" id="ProtNLM"/>
    </source>
</evidence>